<feature type="region of interest" description="Disordered" evidence="10">
    <location>
        <begin position="91"/>
        <end position="111"/>
    </location>
</feature>
<dbReference type="Gene3D" id="3.90.120.10">
    <property type="entry name" value="DNA Methylase, subunit A, domain 2"/>
    <property type="match status" value="1"/>
</dbReference>
<keyword evidence="4 7" id="KW-0949">S-adenosyl-L-methionine</keyword>
<dbReference type="SUPFAM" id="SSF53335">
    <property type="entry name" value="S-adenosyl-L-methionine-dependent methyltransferases"/>
    <property type="match status" value="1"/>
</dbReference>
<feature type="domain" description="BAH" evidence="11">
    <location>
        <begin position="500"/>
        <end position="626"/>
    </location>
</feature>
<dbReference type="GO" id="GO:0032259">
    <property type="term" value="P:methylation"/>
    <property type="evidence" value="ECO:0007669"/>
    <property type="project" value="UniProtKB-KW"/>
</dbReference>
<dbReference type="InterPro" id="IPR001525">
    <property type="entry name" value="C5_MeTfrase"/>
</dbReference>
<dbReference type="Pfam" id="PF25423">
    <property type="entry name" value="DUF7893"/>
    <property type="match status" value="1"/>
</dbReference>
<dbReference type="PROSITE" id="PS51679">
    <property type="entry name" value="SAM_MT_C5"/>
    <property type="match status" value="1"/>
</dbReference>
<keyword evidence="2 7" id="KW-0489">Methyltransferase</keyword>
<dbReference type="GO" id="GO:0003886">
    <property type="term" value="F:DNA (cytosine-5-)-methyltransferase activity"/>
    <property type="evidence" value="ECO:0007669"/>
    <property type="project" value="UniProtKB-EC"/>
</dbReference>
<gene>
    <name evidence="12" type="ORF">Slin15195_G098180</name>
</gene>
<dbReference type="GO" id="GO:0003677">
    <property type="term" value="F:DNA binding"/>
    <property type="evidence" value="ECO:0007669"/>
    <property type="project" value="UniProtKB-KW"/>
</dbReference>
<dbReference type="GO" id="GO:0003682">
    <property type="term" value="F:chromatin binding"/>
    <property type="evidence" value="ECO:0007669"/>
    <property type="project" value="InterPro"/>
</dbReference>
<feature type="region of interest" description="Disordered" evidence="10">
    <location>
        <begin position="1"/>
        <end position="43"/>
    </location>
</feature>
<evidence type="ECO:0000313" key="12">
    <source>
        <dbReference type="EMBL" id="USW56499.1"/>
    </source>
</evidence>
<evidence type="ECO:0000256" key="1">
    <source>
        <dbReference type="ARBA" id="ARBA00004123"/>
    </source>
</evidence>
<name>A0A9Q9AWW3_9PEZI</name>
<dbReference type="PROSITE" id="PS51038">
    <property type="entry name" value="BAH"/>
    <property type="match status" value="1"/>
</dbReference>
<comment type="similarity">
    <text evidence="7 8">Belongs to the class I-like SAM-binding methyltransferase superfamily. C5-methyltransferase family.</text>
</comment>
<reference evidence="12" key="1">
    <citation type="submission" date="2022-06" db="EMBL/GenBank/DDBJ databases">
        <title>Complete genome sequences of two strains of the flax pathogen Septoria linicola.</title>
        <authorList>
            <person name="Lapalu N."/>
            <person name="Simon A."/>
            <person name="Demenou B."/>
            <person name="Paumier D."/>
            <person name="Guillot M.-P."/>
            <person name="Gout L."/>
            <person name="Valade R."/>
        </authorList>
    </citation>
    <scope>NUCLEOTIDE SEQUENCE</scope>
    <source>
        <strain evidence="12">SE15195</strain>
    </source>
</reference>
<feature type="active site" evidence="7">
    <location>
        <position position="861"/>
    </location>
</feature>
<dbReference type="Gene3D" id="2.30.30.490">
    <property type="match status" value="1"/>
</dbReference>
<dbReference type="InterPro" id="IPR029063">
    <property type="entry name" value="SAM-dependent_MTases_sf"/>
</dbReference>
<evidence type="ECO:0000256" key="2">
    <source>
        <dbReference type="ARBA" id="ARBA00022603"/>
    </source>
</evidence>
<dbReference type="EC" id="2.1.1.37" evidence="9"/>
<feature type="region of interest" description="Disordered" evidence="10">
    <location>
        <begin position="1287"/>
        <end position="1306"/>
    </location>
</feature>
<evidence type="ECO:0000256" key="5">
    <source>
        <dbReference type="ARBA" id="ARBA00023125"/>
    </source>
</evidence>
<evidence type="ECO:0000256" key="10">
    <source>
        <dbReference type="SAM" id="MobiDB-lite"/>
    </source>
</evidence>
<feature type="region of interest" description="Disordered" evidence="10">
    <location>
        <begin position="1182"/>
        <end position="1201"/>
    </location>
</feature>
<comment type="subcellular location">
    <subcellularLocation>
        <location evidence="1">Nucleus</location>
    </subcellularLocation>
</comment>
<feature type="region of interest" description="Disordered" evidence="10">
    <location>
        <begin position="1220"/>
        <end position="1246"/>
    </location>
</feature>
<dbReference type="InterPro" id="IPR018117">
    <property type="entry name" value="C5_DNA_meth_AS"/>
</dbReference>
<dbReference type="GO" id="GO:0005634">
    <property type="term" value="C:nucleus"/>
    <property type="evidence" value="ECO:0007669"/>
    <property type="project" value="UniProtKB-SubCell"/>
</dbReference>
<feature type="compositionally biased region" description="Low complexity" evidence="10">
    <location>
        <begin position="1189"/>
        <end position="1200"/>
    </location>
</feature>
<dbReference type="InterPro" id="IPR001025">
    <property type="entry name" value="BAH_dom"/>
</dbReference>
<dbReference type="PANTHER" id="PTHR10629">
    <property type="entry name" value="CYTOSINE-SPECIFIC METHYLTRANSFERASE"/>
    <property type="match status" value="1"/>
</dbReference>
<evidence type="ECO:0000256" key="3">
    <source>
        <dbReference type="ARBA" id="ARBA00022679"/>
    </source>
</evidence>
<evidence type="ECO:0000256" key="9">
    <source>
        <dbReference type="RuleBase" id="RU000417"/>
    </source>
</evidence>
<comment type="catalytic activity">
    <reaction evidence="9">
        <text>a 2'-deoxycytidine in DNA + S-adenosyl-L-methionine = a 5-methyl-2'-deoxycytidine in DNA + S-adenosyl-L-homocysteine + H(+)</text>
        <dbReference type="Rhea" id="RHEA:13681"/>
        <dbReference type="Rhea" id="RHEA-COMP:11369"/>
        <dbReference type="Rhea" id="RHEA-COMP:11370"/>
        <dbReference type="ChEBI" id="CHEBI:15378"/>
        <dbReference type="ChEBI" id="CHEBI:57856"/>
        <dbReference type="ChEBI" id="CHEBI:59789"/>
        <dbReference type="ChEBI" id="CHEBI:85452"/>
        <dbReference type="ChEBI" id="CHEBI:85454"/>
        <dbReference type="EC" id="2.1.1.37"/>
    </reaction>
</comment>
<evidence type="ECO:0000256" key="7">
    <source>
        <dbReference type="PROSITE-ProRule" id="PRU01016"/>
    </source>
</evidence>
<organism evidence="12 13">
    <name type="scientific">Septoria linicola</name>
    <dbReference type="NCBI Taxonomy" id="215465"/>
    <lineage>
        <taxon>Eukaryota</taxon>
        <taxon>Fungi</taxon>
        <taxon>Dikarya</taxon>
        <taxon>Ascomycota</taxon>
        <taxon>Pezizomycotina</taxon>
        <taxon>Dothideomycetes</taxon>
        <taxon>Dothideomycetidae</taxon>
        <taxon>Mycosphaerellales</taxon>
        <taxon>Mycosphaerellaceae</taxon>
        <taxon>Septoria</taxon>
    </lineage>
</organism>
<sequence>MPPLNTLGQWRSHPIEISDGDDDDSEDAPRARQPSANSRKRSLILAMEDEEEEDEITVALPVRSAKRARLTGEGPSKPRLSAVRMVNGTMTPVTDAGAASPWSRTSVSDTDSLRRQAVRQQPRPGLDSVITIDSDDEPTITPVLRSERSWHEVSDAEAVALQAKALRVSAVRPAYPRWMYQGWQAPVQSCDEHSAMSALLRAFGQVYATPDLEPEWTYFMLDEFSIYQSSLSVHHVHELVTLEKLTQDRNALFCFAGVISFGDTKFYVQDVPFKILTLEYGELRPWHDRICIQSKLAKKQDVYYKLGRPATEYQRFYTPFLGIAAFTDYFIDYLCQHETVTIADFRQEFWNWLKLNYADDGSFQTWHKEVKLRDFRTLVAVNVVFLWKECSSIDEQSACSADPTRLCRQPLWAEVLPWNLCAIPAQPVNYNALTVVTPYAHRCFQSMYFGQMLGVHRVTDSTLRDTIAGRKNSLGLTPLHSLESRHRAPKVSITPLRNVADVHKGDVIVLDADRSGDWKLSKADHWYAYVQRIWGTGDAGGTRLDVIWLYQPSDTTIGDAFYPYSNEFFLSDNCSCGQDALYLDSVDDILGTVDVTWRADNPSAGTGLFVRRTFRTVPELNQYDFIQLDDQHFCCHHQDDFDEVPTVYHVGDVVLVRRMQDVLGRSCRPAMVILAEGDHIRLQRMSFASETIPDARPNELVFTSDEIVRHRDAIVRQCHVRIFGQDQTCIPTPYDRDGAGHYYYIVEDRTADIDDLLNMVAQDWDPLAKVCKPILTGLGLFCGGGSFDRGLEEGGAVRFRYAVDINKKALHSYRANDPHPEQTKYYLGSVNEYLASALDNLENELIAKPGDVDVISAGSPCQGFSMMNNNQLNEQSLRNASMVASVTSFVDAYAPQRLLLENVVSMTRTLPNGDNVFSQMIASLVGLGYQVQQYLMDSDTYGSPQARPRVFIVATAPTCSISPQPDYTHARPTHLKRQRHLGKCSNGKPFGSRSENAFVPFGPYTAKDSVCDLPDMQDGQTQLCVPYPDHRPATEETPTIRNRIASVPKRPYGMTLVRAVQASLVRGEPFQYCNGSNRIKNGPASKAYGRVFPDQPFATMITKLSVGDGLNGQVVHWEQDRVLTIMEARRAQGYPDHEVLVGLPTDRMKIVGNSVDRKVALVLGLALRDSWLKSPPLDNDGLRFDSESDTGSSSAGSVTAPDLTEFDAFRSGISADTIAMPNLPNQDTEPKAPANDTAEGSILSVNSSPIDNKTVKMALNWSQEEMAEIRVGGFKRINALVARPEHRAARQSLHGVNDGQQEVHRG</sequence>
<dbReference type="PROSITE" id="PS00094">
    <property type="entry name" value="C5_MTASE_1"/>
    <property type="match status" value="1"/>
</dbReference>
<evidence type="ECO:0000256" key="8">
    <source>
        <dbReference type="RuleBase" id="RU000416"/>
    </source>
</evidence>
<protein>
    <recommendedName>
        <fullName evidence="9">Cytosine-specific methyltransferase</fullName>
        <ecNumber evidence="9">2.1.1.37</ecNumber>
    </recommendedName>
</protein>
<evidence type="ECO:0000313" key="13">
    <source>
        <dbReference type="Proteomes" id="UP001056384"/>
    </source>
</evidence>
<dbReference type="Gene3D" id="3.40.50.150">
    <property type="entry name" value="Vaccinia Virus protein VP39"/>
    <property type="match status" value="1"/>
</dbReference>
<dbReference type="InterPro" id="IPR043151">
    <property type="entry name" value="BAH_sf"/>
</dbReference>
<keyword evidence="3 7" id="KW-0808">Transferase</keyword>
<dbReference type="InterPro" id="IPR050390">
    <property type="entry name" value="C5-Methyltransferase"/>
</dbReference>
<dbReference type="EMBL" id="CP099425">
    <property type="protein sequence ID" value="USW56499.1"/>
    <property type="molecule type" value="Genomic_DNA"/>
</dbReference>
<evidence type="ECO:0000259" key="11">
    <source>
        <dbReference type="PROSITE" id="PS51038"/>
    </source>
</evidence>
<proteinExistence type="inferred from homology"/>
<dbReference type="GO" id="GO:0044027">
    <property type="term" value="P:negative regulation of gene expression via chromosomal CpG island methylation"/>
    <property type="evidence" value="ECO:0007669"/>
    <property type="project" value="TreeGrafter"/>
</dbReference>
<dbReference type="PRINTS" id="PR00105">
    <property type="entry name" value="C5METTRFRASE"/>
</dbReference>
<keyword evidence="6" id="KW-0539">Nucleus</keyword>
<accession>A0A9Q9AWW3</accession>
<dbReference type="Proteomes" id="UP001056384">
    <property type="component" value="Chromosome 8"/>
</dbReference>
<dbReference type="NCBIfam" id="TIGR00675">
    <property type="entry name" value="dcm"/>
    <property type="match status" value="1"/>
</dbReference>
<evidence type="ECO:0000256" key="4">
    <source>
        <dbReference type="ARBA" id="ARBA00022691"/>
    </source>
</evidence>
<dbReference type="PANTHER" id="PTHR10629:SF54">
    <property type="entry name" value="DNA METHYLTRANSFERASE DIM-2"/>
    <property type="match status" value="1"/>
</dbReference>
<keyword evidence="5" id="KW-0238">DNA-binding</keyword>
<dbReference type="Pfam" id="PF00145">
    <property type="entry name" value="DNA_methylase"/>
    <property type="match status" value="1"/>
</dbReference>
<evidence type="ECO:0000256" key="6">
    <source>
        <dbReference type="ARBA" id="ARBA00023242"/>
    </source>
</evidence>
<dbReference type="InterPro" id="IPR057215">
    <property type="entry name" value="DUF7893"/>
</dbReference>
<keyword evidence="13" id="KW-1185">Reference proteome</keyword>